<sequence>MKLHILQHVDFEGPGYITQWAQTQGAELTITKFYEENHSLPELGTFDLLVVMGGPMSVNDSAFTPWMQQEMAFIKQCLAANIPILGICLGAQLIAGVLGAKVTAATNKEIGWYTVKNGSPSDKWPWHYFNGAPVVFHWHGEQFEIPQGAEGKLVSDANGNQGFLYGNNVLGLQFHLEATANSVDDLLHHAADDLTQHSYVQQPDDIRSQTEANVQKSNAILHQILDRLITL</sequence>
<reference evidence="2 3" key="1">
    <citation type="submission" date="2015-08" db="EMBL/GenBank/DDBJ databases">
        <title>Whole genome sequence of Flavobacterium akiainvivens IK-1T, from decaying Wikstroemia oahuensis, an endemic Hawaiian shrub.</title>
        <authorList>
            <person name="Wan X."/>
            <person name="Hou S."/>
            <person name="Saito J."/>
            <person name="Donachie S."/>
        </authorList>
    </citation>
    <scope>NUCLEOTIDE SEQUENCE [LARGE SCALE GENOMIC DNA]</scope>
    <source>
        <strain evidence="2 3">IK-1</strain>
    </source>
</reference>
<dbReference type="PATRIC" id="fig|1202724.3.peg.268"/>
<keyword evidence="3" id="KW-1185">Reference proteome</keyword>
<gene>
    <name evidence="2" type="ORF">AM493_01315</name>
</gene>
<dbReference type="OrthoDB" id="9807137at2"/>
<dbReference type="PRINTS" id="PR00096">
    <property type="entry name" value="GATASE"/>
</dbReference>
<dbReference type="Pfam" id="PF00117">
    <property type="entry name" value="GATase"/>
    <property type="match status" value="1"/>
</dbReference>
<dbReference type="EMBL" id="LIYD01000005">
    <property type="protein sequence ID" value="KOS04832.1"/>
    <property type="molecule type" value="Genomic_DNA"/>
</dbReference>
<dbReference type="Proteomes" id="UP000037755">
    <property type="component" value="Unassembled WGS sequence"/>
</dbReference>
<dbReference type="GO" id="GO:0005829">
    <property type="term" value="C:cytosol"/>
    <property type="evidence" value="ECO:0007669"/>
    <property type="project" value="TreeGrafter"/>
</dbReference>
<protein>
    <recommendedName>
        <fullName evidence="1">Glutamine amidotransferase domain-containing protein</fullName>
    </recommendedName>
</protein>
<dbReference type="PROSITE" id="PS51273">
    <property type="entry name" value="GATASE_TYPE_1"/>
    <property type="match status" value="1"/>
</dbReference>
<evidence type="ECO:0000313" key="3">
    <source>
        <dbReference type="Proteomes" id="UP000037755"/>
    </source>
</evidence>
<dbReference type="Gene3D" id="3.40.50.880">
    <property type="match status" value="1"/>
</dbReference>
<dbReference type="InterPro" id="IPR029062">
    <property type="entry name" value="Class_I_gatase-like"/>
</dbReference>
<comment type="caution">
    <text evidence="2">The sequence shown here is derived from an EMBL/GenBank/DDBJ whole genome shotgun (WGS) entry which is preliminary data.</text>
</comment>
<dbReference type="RefSeq" id="WP_054405876.1">
    <property type="nucleotide sequence ID" value="NZ_FOYA01000004.1"/>
</dbReference>
<dbReference type="PANTHER" id="PTHR42695:SF5">
    <property type="entry name" value="GLUTAMINE AMIDOTRANSFERASE YLR126C-RELATED"/>
    <property type="match status" value="1"/>
</dbReference>
<dbReference type="FunFam" id="3.40.50.880:FF:000033">
    <property type="entry name" value="Glutamine amidotransferase class-I"/>
    <property type="match status" value="1"/>
</dbReference>
<dbReference type="PANTHER" id="PTHR42695">
    <property type="entry name" value="GLUTAMINE AMIDOTRANSFERASE YLR126C-RELATED"/>
    <property type="match status" value="1"/>
</dbReference>
<feature type="domain" description="Glutamine amidotransferase" evidence="1">
    <location>
        <begin position="22"/>
        <end position="182"/>
    </location>
</feature>
<dbReference type="STRING" id="1202724.AM493_01315"/>
<name>A0A0M9VH26_9FLAO</name>
<evidence type="ECO:0000313" key="2">
    <source>
        <dbReference type="EMBL" id="KOS04832.1"/>
    </source>
</evidence>
<accession>A0A0M9VH26</accession>
<organism evidence="2 3">
    <name type="scientific">Flavobacterium akiainvivens</name>
    <dbReference type="NCBI Taxonomy" id="1202724"/>
    <lineage>
        <taxon>Bacteria</taxon>
        <taxon>Pseudomonadati</taxon>
        <taxon>Bacteroidota</taxon>
        <taxon>Flavobacteriia</taxon>
        <taxon>Flavobacteriales</taxon>
        <taxon>Flavobacteriaceae</taxon>
        <taxon>Flavobacterium</taxon>
    </lineage>
</organism>
<evidence type="ECO:0000259" key="1">
    <source>
        <dbReference type="Pfam" id="PF00117"/>
    </source>
</evidence>
<dbReference type="InterPro" id="IPR017926">
    <property type="entry name" value="GATASE"/>
</dbReference>
<dbReference type="InterPro" id="IPR044992">
    <property type="entry name" value="ChyE-like"/>
</dbReference>
<dbReference type="AlphaFoldDB" id="A0A0M9VH26"/>
<proteinExistence type="predicted"/>
<dbReference type="SUPFAM" id="SSF52317">
    <property type="entry name" value="Class I glutamine amidotransferase-like"/>
    <property type="match status" value="1"/>
</dbReference>
<dbReference type="CDD" id="cd01741">
    <property type="entry name" value="GATase1_1"/>
    <property type="match status" value="1"/>
</dbReference>